<dbReference type="GO" id="GO:0005789">
    <property type="term" value="C:endoplasmic reticulum membrane"/>
    <property type="evidence" value="ECO:0007669"/>
    <property type="project" value="UniProtKB-SubCell"/>
</dbReference>
<keyword evidence="10 14" id="KW-1133">Transmembrane helix</keyword>
<feature type="domain" description="ALG11 mannosyltransferase N-terminal" evidence="16">
    <location>
        <begin position="133"/>
        <end position="339"/>
    </location>
</feature>
<dbReference type="CDD" id="cd03806">
    <property type="entry name" value="GT4_ALG11-like"/>
    <property type="match status" value="1"/>
</dbReference>
<evidence type="ECO:0000256" key="13">
    <source>
        <dbReference type="ARBA" id="ARBA00045128"/>
    </source>
</evidence>
<dbReference type="InterPro" id="IPR038013">
    <property type="entry name" value="ALG11"/>
</dbReference>
<keyword evidence="9 14" id="KW-0256">Endoplasmic reticulum</keyword>
<feature type="transmembrane region" description="Helical" evidence="14">
    <location>
        <begin position="90"/>
        <end position="112"/>
    </location>
</feature>
<evidence type="ECO:0000256" key="14">
    <source>
        <dbReference type="RuleBase" id="RU367051"/>
    </source>
</evidence>
<evidence type="ECO:0000256" key="5">
    <source>
        <dbReference type="ARBA" id="ARBA00022018"/>
    </source>
</evidence>
<dbReference type="SUPFAM" id="SSF53756">
    <property type="entry name" value="UDP-Glycosyltransferase/glycogen phosphorylase"/>
    <property type="match status" value="1"/>
</dbReference>
<evidence type="ECO:0000256" key="11">
    <source>
        <dbReference type="ARBA" id="ARBA00023136"/>
    </source>
</evidence>
<organism evidence="17 18">
    <name type="scientific">Eschrichtius robustus</name>
    <name type="common">California gray whale</name>
    <name type="synonym">Eschrichtius gibbosus</name>
    <dbReference type="NCBI Taxonomy" id="9764"/>
    <lineage>
        <taxon>Eukaryota</taxon>
        <taxon>Metazoa</taxon>
        <taxon>Chordata</taxon>
        <taxon>Craniata</taxon>
        <taxon>Vertebrata</taxon>
        <taxon>Euteleostomi</taxon>
        <taxon>Mammalia</taxon>
        <taxon>Eutheria</taxon>
        <taxon>Laurasiatheria</taxon>
        <taxon>Artiodactyla</taxon>
        <taxon>Whippomorpha</taxon>
        <taxon>Cetacea</taxon>
        <taxon>Mysticeti</taxon>
        <taxon>Eschrichtiidae</taxon>
        <taxon>Eschrichtius</taxon>
    </lineage>
</organism>
<dbReference type="GO" id="GO:0006487">
    <property type="term" value="P:protein N-linked glycosylation"/>
    <property type="evidence" value="ECO:0007669"/>
    <property type="project" value="TreeGrafter"/>
</dbReference>
<comment type="catalytic activity">
    <reaction evidence="12 14">
        <text>an alpha-D-Man-(1-&gt;3)-[alpha-D-Man-(1-&gt;6)]-beta-D-Man-(1-&gt;4)-beta-D-GlcNAc-(1-&gt;4)-alpha-D-GlcNAc-diphospho-di-trans,poly-cis-dolichol + 2 GDP-alpha-D-mannose = an alpha-D-Man-(1-&gt;2)-alpha-D-Man-(1-&gt;2)-alpha-D-Man-(1-&gt;3)-[alpha-D-Man-(1-&gt;6)]-beta-D-Man-(1-&gt;4)-beta-D-GlcNAc-(1-&gt;4)-alpha-D-GlcNAc-diphospho-di-trans,poly-cis-dolichol + 2 GDP + 2 H(+)</text>
        <dbReference type="Rhea" id="RHEA:29523"/>
        <dbReference type="Rhea" id="RHEA-COMP:19515"/>
        <dbReference type="Rhea" id="RHEA-COMP:19516"/>
        <dbReference type="ChEBI" id="CHEBI:15378"/>
        <dbReference type="ChEBI" id="CHEBI:57527"/>
        <dbReference type="ChEBI" id="CHEBI:58189"/>
        <dbReference type="ChEBI" id="CHEBI:132511"/>
        <dbReference type="ChEBI" id="CHEBI:132515"/>
        <dbReference type="EC" id="2.4.1.131"/>
    </reaction>
    <physiologicalReaction direction="left-to-right" evidence="12 14">
        <dbReference type="Rhea" id="RHEA:29524"/>
    </physiologicalReaction>
</comment>
<evidence type="ECO:0000259" key="16">
    <source>
        <dbReference type="Pfam" id="PF15924"/>
    </source>
</evidence>
<dbReference type="InterPro" id="IPR031814">
    <property type="entry name" value="ALG11_N"/>
</dbReference>
<sequence>MGGRARVRHAEILSTPAGDSIGWKAVGSYYQQPIEMHNRPCVGGGDRTLPQEPIEKRNNEALPEFGGRRKMAAAERGWCLRELLRCFHSLFFPGLIVCGVLCVCLLIVLWGIRLLLQRKKKSGSASKTGKKQTVIAFFHPYCNAGGGGERVLWCALRALQKKYPEAVYVVYTGDADVSGQQILEGAFRRFNIRLTCPVKFVLLRKRYLVEDSLYPHFTLLGQSLGSIFLGWEALMHCVPDVYIDSMGYAFTLPLFKYLGGCRVGSYVHYPTISTDMLSVVKNQNVGFNNAAFITRNPFLSKVKLIYYYLFAFTYGLAGSCSDVVMVNSSWTLNHILSLWKAGNCTNVVYPPCDVQTFLDIPLHKEKTTSGHLLVSIGQFRPEKNHPLQIRAFAKLLNKKEAESLPPLKLVLIGGCRNQDDELRVNQLRRLSEDLGVQEDVEFKINIPFDELKNYLSEATVGLHTMWNEHFGIGIVECMAAGTIVLAHNSGGPKLDIVVPHQGERTGFLAESEEDYAETMAHILSMSAEKRLQIRNNARASVSRFSDQEFEVTFLMSVEKLFQ</sequence>
<dbReference type="FunFam" id="3.40.50.2000:FF:000076">
    <property type="entry name" value="GDP-Man:Man(3)GlcNAc(2)-PP-Dol alpha-1,2-mannosyltransferase"/>
    <property type="match status" value="1"/>
</dbReference>
<accession>A0AB34H2U6</accession>
<evidence type="ECO:0000256" key="4">
    <source>
        <dbReference type="ARBA" id="ARBA00012645"/>
    </source>
</evidence>
<dbReference type="AlphaFoldDB" id="A0AB34H2U6"/>
<comment type="subcellular location">
    <subcellularLocation>
        <location evidence="1">Endoplasmic reticulum membrane</location>
        <topology evidence="1">Single-pass membrane protein</topology>
    </subcellularLocation>
</comment>
<dbReference type="PANTHER" id="PTHR45919:SF1">
    <property type="entry name" value="GDP-MAN:MAN(3)GLCNAC(2)-PP-DOL ALPHA-1,2-MANNOSYLTRANSFERASE"/>
    <property type="match status" value="1"/>
</dbReference>
<evidence type="ECO:0000256" key="8">
    <source>
        <dbReference type="ARBA" id="ARBA00022692"/>
    </source>
</evidence>
<evidence type="ECO:0000256" key="6">
    <source>
        <dbReference type="ARBA" id="ARBA00022676"/>
    </source>
</evidence>
<evidence type="ECO:0000259" key="15">
    <source>
        <dbReference type="Pfam" id="PF00534"/>
    </source>
</evidence>
<feature type="domain" description="Glycosyl transferase family 1" evidence="15">
    <location>
        <begin position="370"/>
        <end position="539"/>
    </location>
</feature>
<evidence type="ECO:0000256" key="9">
    <source>
        <dbReference type="ARBA" id="ARBA00022824"/>
    </source>
</evidence>
<keyword evidence="8 14" id="KW-0812">Transmembrane</keyword>
<evidence type="ECO:0000256" key="7">
    <source>
        <dbReference type="ARBA" id="ARBA00022679"/>
    </source>
</evidence>
<evidence type="ECO:0000256" key="3">
    <source>
        <dbReference type="ARBA" id="ARBA00009481"/>
    </source>
</evidence>
<dbReference type="Pfam" id="PF00534">
    <property type="entry name" value="Glycos_transf_1"/>
    <property type="match status" value="1"/>
</dbReference>
<comment type="function">
    <text evidence="13">GDP-Man:Man(3)GlcNAc(2)-PP-Dol alpha-1,2-mannosyltransferase that operates in the biosynthetic pathway of dolichol-linked oligosaccharides, the glycan precursors employed in protein asparagine (N)-glycosylation. The assembly of dolichol-linked oligosaccharides begins on the cytosolic side of the endoplasmic reticulum membrane and finishes in its lumen. The sequential addition of sugars to dolichol pyrophosphate produces dolichol-linked oligosaccharides containing fourteen sugars, including two GlcNAcs, nine mannoses and three glucoses. Once assembled, the oligosaccharide is transferred from the lipid to nascent proteins by oligosaccharyltransferases. Catalyzes, on the cytoplasmic face of the endoplasmic reticulum, the addition of the fourth and fifth mannose residues to the dolichol-linked oligosaccharide chain, to produce Man(5)GlcNAc(2)-PP-dolichol core oligosaccharide. Man(5)GlcNAc(2)-PP-dolichol is a substrate for ALG3, the following enzyme in the biosynthetic pathway.</text>
</comment>
<dbReference type="Gene3D" id="3.40.50.2000">
    <property type="entry name" value="Glycogen Phosphorylase B"/>
    <property type="match status" value="1"/>
</dbReference>
<keyword evidence="18" id="KW-1185">Reference proteome</keyword>
<gene>
    <name evidence="17" type="ORF">J1605_007124</name>
</gene>
<dbReference type="Proteomes" id="UP001159641">
    <property type="component" value="Unassembled WGS sequence"/>
</dbReference>
<comment type="pathway">
    <text evidence="2 14">Protein modification; protein glycosylation.</text>
</comment>
<dbReference type="GO" id="GO:0004377">
    <property type="term" value="F:GDP-Man:Man(3)GlcNAc(2)-PP-Dol alpha-1,2-mannosyltransferase activity"/>
    <property type="evidence" value="ECO:0007669"/>
    <property type="project" value="UniProtKB-UniRule"/>
</dbReference>
<dbReference type="PANTHER" id="PTHR45919">
    <property type="entry name" value="GDP-MAN:MAN(3)GLCNAC(2)-PP-DOL ALPHA-1,2-MANNOSYLTRANSFERASE"/>
    <property type="match status" value="1"/>
</dbReference>
<dbReference type="EMBL" id="JAIQCJ010002014">
    <property type="protein sequence ID" value="KAJ8785527.1"/>
    <property type="molecule type" value="Genomic_DNA"/>
</dbReference>
<protein>
    <recommendedName>
        <fullName evidence="5 14">GDP-Man:Man(3)GlcNAc(2)-PP-Dol alpha-1,2-mannosyltransferase</fullName>
        <ecNumber evidence="4 14">2.4.1.131</ecNumber>
    </recommendedName>
</protein>
<evidence type="ECO:0000256" key="10">
    <source>
        <dbReference type="ARBA" id="ARBA00022989"/>
    </source>
</evidence>
<keyword evidence="7 14" id="KW-0808">Transferase</keyword>
<keyword evidence="6 14" id="KW-0328">Glycosyltransferase</keyword>
<evidence type="ECO:0000313" key="18">
    <source>
        <dbReference type="Proteomes" id="UP001159641"/>
    </source>
</evidence>
<dbReference type="Pfam" id="PF15924">
    <property type="entry name" value="ALG11_N"/>
    <property type="match status" value="1"/>
</dbReference>
<dbReference type="InterPro" id="IPR001296">
    <property type="entry name" value="Glyco_trans_1"/>
</dbReference>
<dbReference type="EC" id="2.4.1.131" evidence="4 14"/>
<evidence type="ECO:0000256" key="2">
    <source>
        <dbReference type="ARBA" id="ARBA00004922"/>
    </source>
</evidence>
<comment type="caution">
    <text evidence="17">The sequence shown here is derived from an EMBL/GenBank/DDBJ whole genome shotgun (WGS) entry which is preliminary data.</text>
</comment>
<evidence type="ECO:0000256" key="1">
    <source>
        <dbReference type="ARBA" id="ARBA00004389"/>
    </source>
</evidence>
<reference evidence="17 18" key="1">
    <citation type="submission" date="2022-11" db="EMBL/GenBank/DDBJ databases">
        <title>Whole genome sequence of Eschrichtius robustus ER-17-0199.</title>
        <authorList>
            <person name="Bruniche-Olsen A."/>
            <person name="Black A.N."/>
            <person name="Fields C.J."/>
            <person name="Walden K."/>
            <person name="Dewoody J.A."/>
        </authorList>
    </citation>
    <scope>NUCLEOTIDE SEQUENCE [LARGE SCALE GENOMIC DNA]</scope>
    <source>
        <strain evidence="17">ER-17-0199</strain>
        <tissue evidence="17">Blubber</tissue>
    </source>
</reference>
<comment type="similarity">
    <text evidence="3 14">Belongs to the glycosyltransferase group 1 family. Glycosyltransferase 4 subfamily.</text>
</comment>
<name>A0AB34H2U6_ESCRO</name>
<keyword evidence="11 14" id="KW-0472">Membrane</keyword>
<feature type="transmembrane region" description="Helical" evidence="14">
    <location>
        <begin position="305"/>
        <end position="326"/>
    </location>
</feature>
<proteinExistence type="inferred from homology"/>
<evidence type="ECO:0000313" key="17">
    <source>
        <dbReference type="EMBL" id="KAJ8785527.1"/>
    </source>
</evidence>
<evidence type="ECO:0000256" key="12">
    <source>
        <dbReference type="ARBA" id="ARBA00045065"/>
    </source>
</evidence>